<feature type="domain" description="Alcohol dehydrogenase-like N-terminal" evidence="3">
    <location>
        <begin position="24"/>
        <end position="121"/>
    </location>
</feature>
<dbReference type="EMBL" id="LKCM01000087">
    <property type="protein sequence ID" value="KPQ44448.1"/>
    <property type="molecule type" value="Genomic_DNA"/>
</dbReference>
<comment type="caution">
    <text evidence="4">The sequence shown here is derived from an EMBL/GenBank/DDBJ whole genome shotgun (WGS) entry which is preliminary data.</text>
</comment>
<dbReference type="Pfam" id="PF00107">
    <property type="entry name" value="ADH_zinc_N"/>
    <property type="match status" value="1"/>
</dbReference>
<evidence type="ECO:0000313" key="5">
    <source>
        <dbReference type="Proteomes" id="UP000050360"/>
    </source>
</evidence>
<dbReference type="InterPro" id="IPR050129">
    <property type="entry name" value="Zn_alcohol_dh"/>
</dbReference>
<dbReference type="InterPro" id="IPR036291">
    <property type="entry name" value="NAD(P)-bd_dom_sf"/>
</dbReference>
<dbReference type="InterPro" id="IPR013154">
    <property type="entry name" value="ADH-like_N"/>
</dbReference>
<dbReference type="SUPFAM" id="SSF50129">
    <property type="entry name" value="GroES-like"/>
    <property type="match status" value="1"/>
</dbReference>
<proteinExistence type="predicted"/>
<name>A0A0P8A8C6_9EURY</name>
<dbReference type="InterPro" id="IPR011032">
    <property type="entry name" value="GroES-like_sf"/>
</dbReference>
<dbReference type="GO" id="GO:0018467">
    <property type="term" value="F:formaldehyde dehydrogenase (NAD+) activity"/>
    <property type="evidence" value="ECO:0007669"/>
    <property type="project" value="UniProtKB-EC"/>
</dbReference>
<evidence type="ECO:0000259" key="2">
    <source>
        <dbReference type="Pfam" id="PF00107"/>
    </source>
</evidence>
<dbReference type="PANTHER" id="PTHR43401:SF2">
    <property type="entry name" value="L-THREONINE 3-DEHYDROGENASE"/>
    <property type="match status" value="1"/>
</dbReference>
<dbReference type="AlphaFoldDB" id="A0A0P8A8C6"/>
<dbReference type="GO" id="GO:0030554">
    <property type="term" value="F:adenyl nucleotide binding"/>
    <property type="evidence" value="ECO:0007669"/>
    <property type="project" value="UniProtKB-ARBA"/>
</dbReference>
<dbReference type="InterPro" id="IPR013149">
    <property type="entry name" value="ADH-like_C"/>
</dbReference>
<dbReference type="PATRIC" id="fig|1719120.3.peg.1052"/>
<organism evidence="4 5">
    <name type="scientific">Candidatus Methanoperedens nitratireducens</name>
    <dbReference type="NCBI Taxonomy" id="1392998"/>
    <lineage>
        <taxon>Archaea</taxon>
        <taxon>Methanobacteriati</taxon>
        <taxon>Methanobacteriota</taxon>
        <taxon>Stenosarchaea group</taxon>
        <taxon>Methanomicrobia</taxon>
        <taxon>Methanosarcinales</taxon>
        <taxon>ANME-2 cluster</taxon>
        <taxon>Candidatus Methanoperedentaceae</taxon>
        <taxon>Candidatus Methanoperedens</taxon>
    </lineage>
</organism>
<dbReference type="GO" id="GO:0016616">
    <property type="term" value="F:oxidoreductase activity, acting on the CH-OH group of donors, NAD or NADP as acceptor"/>
    <property type="evidence" value="ECO:0007669"/>
    <property type="project" value="UniProtKB-ARBA"/>
</dbReference>
<dbReference type="Proteomes" id="UP000050360">
    <property type="component" value="Unassembled WGS sequence"/>
</dbReference>
<sequence>MKTAVYYNNNDIRIEERPKPEIKSGEILVKVKASGICGTDLMEWYRIKKAPRVLGHEMTGEIVGSKSDKFKVGQRVFVSHHVPCNECKYCISGNHTACETLHKGNYDPGGFSEFVRIPEINVNSGTYLLPDNISYEEGTMIEPLACVVRAQRIIDVRAGQTVLVMGSGISGLLNIAMAKLKNARVIATDINNYRLRKAGEFGADEVFNASEELDLKADRIIMCTGAMSAFEAAFRYIDKKGVIMLFAIPNKNLSIPVEDFWRNELSIVSSYGAAPVDLEEALALIKDKKINVRDMITDRVRLEDIQKGFKIAGEARESLKVIVVPE</sequence>
<dbReference type="Gene3D" id="3.90.180.10">
    <property type="entry name" value="Medium-chain alcohol dehydrogenases, catalytic domain"/>
    <property type="match status" value="1"/>
</dbReference>
<dbReference type="Pfam" id="PF08240">
    <property type="entry name" value="ADH_N"/>
    <property type="match status" value="1"/>
</dbReference>
<keyword evidence="1 4" id="KW-0560">Oxidoreductase</keyword>
<evidence type="ECO:0000259" key="3">
    <source>
        <dbReference type="Pfam" id="PF08240"/>
    </source>
</evidence>
<dbReference type="GO" id="GO:0044281">
    <property type="term" value="P:small molecule metabolic process"/>
    <property type="evidence" value="ECO:0007669"/>
    <property type="project" value="UniProtKB-ARBA"/>
</dbReference>
<dbReference type="EC" id="1.2.1.46" evidence="4"/>
<evidence type="ECO:0000256" key="1">
    <source>
        <dbReference type="ARBA" id="ARBA00023002"/>
    </source>
</evidence>
<accession>A0A0P8A8C6</accession>
<dbReference type="GO" id="GO:0051262">
    <property type="term" value="P:protein tetramerization"/>
    <property type="evidence" value="ECO:0007669"/>
    <property type="project" value="UniProtKB-ARBA"/>
</dbReference>
<gene>
    <name evidence="4" type="ORF">MPEBLZ_00977</name>
</gene>
<evidence type="ECO:0000313" key="4">
    <source>
        <dbReference type="EMBL" id="KPQ44448.1"/>
    </source>
</evidence>
<dbReference type="Gene3D" id="3.40.50.720">
    <property type="entry name" value="NAD(P)-binding Rossmann-like Domain"/>
    <property type="match status" value="1"/>
</dbReference>
<reference evidence="4 5" key="1">
    <citation type="submission" date="2015-09" db="EMBL/GenBank/DDBJ databases">
        <title>A metagenomics-based metabolic model of nitrate-dependent anaerobic oxidation of methane by Methanoperedens-like archaea.</title>
        <authorList>
            <person name="Arshad A."/>
            <person name="Speth D.R."/>
            <person name="De Graaf R.M."/>
            <person name="Op Den Camp H.J."/>
            <person name="Jetten M.S."/>
            <person name="Welte C.U."/>
        </authorList>
    </citation>
    <scope>NUCLEOTIDE SEQUENCE [LARGE SCALE GENOMIC DNA]</scope>
</reference>
<dbReference type="PANTHER" id="PTHR43401">
    <property type="entry name" value="L-THREONINE 3-DEHYDROGENASE"/>
    <property type="match status" value="1"/>
</dbReference>
<protein>
    <submittedName>
        <fullName evidence="4">Glutathione-independent formaldehyde dehydrogenase</fullName>
        <ecNumber evidence="4">1.2.1.46</ecNumber>
    </submittedName>
</protein>
<feature type="domain" description="Alcohol dehydrogenase-like C-terminal" evidence="2">
    <location>
        <begin position="171"/>
        <end position="286"/>
    </location>
</feature>
<dbReference type="GO" id="GO:0043168">
    <property type="term" value="F:anion binding"/>
    <property type="evidence" value="ECO:0007669"/>
    <property type="project" value="UniProtKB-ARBA"/>
</dbReference>
<dbReference type="SUPFAM" id="SSF51735">
    <property type="entry name" value="NAD(P)-binding Rossmann-fold domains"/>
    <property type="match status" value="1"/>
</dbReference>